<feature type="compositionally biased region" description="Pro residues" evidence="4">
    <location>
        <begin position="240"/>
        <end position="251"/>
    </location>
</feature>
<dbReference type="PROSITE" id="PS50002">
    <property type="entry name" value="SH3"/>
    <property type="match status" value="1"/>
</dbReference>
<sequence>MPGVTPGNMNGYNDYNGYGRYNERETYPSSDEMHTWLRKSEFDNTYVDSYSSPRRPPPSSYRGSEFRLGLSEMHTARDDDFGRVNNGYEQHSMDSRPDNFQGFEVDHLATYTSSSGAMTVEDGLRKLKHMESTTGIWTMRCLMVVEARDIVIIDKGNGEEQERFPLSSVLEPTAVVDDKNHEVYSNLILFTVKEDPRNKYSPSDMHIFQSTEKRAPHIVDEILAAKDGRRRPNPGANGVPPRPQGPAPNPPYGVSQRPGLGQSMNPRASFLPNMDDSGQNEVLERDVQLLNCCFDDIERFVSRLQAAAESYKELERRKRERNARRHKTRGGEGLLNMKARPPPAEDFVDIFQKFKYAFNLLAKLKAHIHDPNAPELVHFLFTPLSLIFEASRDPIHGGADLANHARFPLLAPESKQLLLNCLTSKELELWQALGHHWTTNRDEFSGPVEQYNPRFFNGWTPAPQVTSDHNRMMMEAAVNNMGHQIERRNRAYQAPEVDDLMMPYPRPDGRSFRPVERPDESEDMYARSTKPSTQPPPGAIPNTNVAQYQEYVEKHIDRNKGIHQSSRPSPTPAKPKNRQEENLQFTKDLQSQNKIMYEIVHEREGRNEKEITVQKGDIVEVIDSSRNWWKVRNYLGDQGYAPYTIMKEYTPPSNFGADRNDFNNRHSGDYNSSIAPRHNIPAPPPMPPDVRMGARRDSDKRVESSRQGSHRRNDSSDEKTNDRRDGRQDRAREKNDLSFGSHNDSNYSSSNEDSFDRDVTWDRNGDRYDDRRDGRPHEDRRDRRDDRRDERRQERPPNPVPPPPPTTRPPAIKKKKQPSVKPKPAPKSDLHDELKKRVSSQVLELPKGTIYISKYSEPDEVKDWLLTKGFGRHCIKTFDGYNGEELFTLHRKEMNRLLEKDEAHKLESMLLVQKKISNYGTRGGSELRKILEDRKKKAETSSSAHIGSPPSFAPESPDYSDEDSDSSDDLANAGKTLRAMLQQRRRKIHTTTYQQDGHD</sequence>
<evidence type="ECO:0000256" key="2">
    <source>
        <dbReference type="ARBA" id="ARBA00022443"/>
    </source>
</evidence>
<keyword evidence="6" id="KW-0418">Kinase</keyword>
<dbReference type="GO" id="GO:0003779">
    <property type="term" value="F:actin binding"/>
    <property type="evidence" value="ECO:0007669"/>
    <property type="project" value="TreeGrafter"/>
</dbReference>
<dbReference type="SUPFAM" id="SSF50044">
    <property type="entry name" value="SH3-domain"/>
    <property type="match status" value="1"/>
</dbReference>
<feature type="compositionally biased region" description="Basic and acidic residues" evidence="4">
    <location>
        <begin position="711"/>
        <end position="736"/>
    </location>
</feature>
<dbReference type="InterPro" id="IPR039801">
    <property type="entry name" value="EPS8-like"/>
</dbReference>
<dbReference type="InterPro" id="IPR055093">
    <property type="entry name" value="EPS8_2nd"/>
</dbReference>
<feature type="compositionally biased region" description="Basic and acidic residues" evidence="4">
    <location>
        <begin position="692"/>
        <end position="704"/>
    </location>
</feature>
<keyword evidence="7" id="KW-1185">Reference proteome</keyword>
<dbReference type="PANTHER" id="PTHR12287">
    <property type="entry name" value="EPIDERMAL GROWTH FACTOR RECEPTOR KINASE SUBSTRATE EPS8-RELATED PROTEIN"/>
    <property type="match status" value="1"/>
</dbReference>
<reference evidence="6 7" key="1">
    <citation type="journal article" date="2017" name="Nat. Ecol. Evol.">
        <title>Scallop genome provides insights into evolution of bilaterian karyotype and development.</title>
        <authorList>
            <person name="Wang S."/>
            <person name="Zhang J."/>
            <person name="Jiao W."/>
            <person name="Li J."/>
            <person name="Xun X."/>
            <person name="Sun Y."/>
            <person name="Guo X."/>
            <person name="Huan P."/>
            <person name="Dong B."/>
            <person name="Zhang L."/>
            <person name="Hu X."/>
            <person name="Sun X."/>
            <person name="Wang J."/>
            <person name="Zhao C."/>
            <person name="Wang Y."/>
            <person name="Wang D."/>
            <person name="Huang X."/>
            <person name="Wang R."/>
            <person name="Lv J."/>
            <person name="Li Y."/>
            <person name="Zhang Z."/>
            <person name="Liu B."/>
            <person name="Lu W."/>
            <person name="Hui Y."/>
            <person name="Liang J."/>
            <person name="Zhou Z."/>
            <person name="Hou R."/>
            <person name="Li X."/>
            <person name="Liu Y."/>
            <person name="Li H."/>
            <person name="Ning X."/>
            <person name="Lin Y."/>
            <person name="Zhao L."/>
            <person name="Xing Q."/>
            <person name="Dou J."/>
            <person name="Li Y."/>
            <person name="Mao J."/>
            <person name="Guo H."/>
            <person name="Dou H."/>
            <person name="Li T."/>
            <person name="Mu C."/>
            <person name="Jiang W."/>
            <person name="Fu Q."/>
            <person name="Fu X."/>
            <person name="Miao Y."/>
            <person name="Liu J."/>
            <person name="Yu Q."/>
            <person name="Li R."/>
            <person name="Liao H."/>
            <person name="Li X."/>
            <person name="Kong Y."/>
            <person name="Jiang Z."/>
            <person name="Chourrout D."/>
            <person name="Li R."/>
            <person name="Bao Z."/>
        </authorList>
    </citation>
    <scope>NUCLEOTIDE SEQUENCE [LARGE SCALE GENOMIC DNA]</scope>
    <source>
        <strain evidence="6 7">PY_sf001</strain>
    </source>
</reference>
<feature type="compositionally biased region" description="Basic residues" evidence="4">
    <location>
        <begin position="318"/>
        <end position="328"/>
    </location>
</feature>
<dbReference type="PANTHER" id="PTHR12287:SF23">
    <property type="entry name" value="AROUSER, ISOFORM A-RELATED"/>
    <property type="match status" value="1"/>
</dbReference>
<dbReference type="EMBL" id="NEDP02005591">
    <property type="protein sequence ID" value="OWF37323.1"/>
    <property type="molecule type" value="Genomic_DNA"/>
</dbReference>
<dbReference type="Gene3D" id="1.10.150.50">
    <property type="entry name" value="Transcription Factor, Ets-1"/>
    <property type="match status" value="1"/>
</dbReference>
<evidence type="ECO:0000313" key="6">
    <source>
        <dbReference type="EMBL" id="OWF37323.1"/>
    </source>
</evidence>
<dbReference type="AlphaFoldDB" id="A0A210PLG1"/>
<protein>
    <submittedName>
        <fullName evidence="6">Epidermal growth factor receptor kinase substrate 8</fullName>
    </submittedName>
</protein>
<dbReference type="GO" id="GO:0016301">
    <property type="term" value="F:kinase activity"/>
    <property type="evidence" value="ECO:0007669"/>
    <property type="project" value="UniProtKB-KW"/>
</dbReference>
<dbReference type="InterPro" id="IPR013625">
    <property type="entry name" value="PTB"/>
</dbReference>
<dbReference type="InterPro" id="IPR041418">
    <property type="entry name" value="SAM_3"/>
</dbReference>
<dbReference type="Pfam" id="PF22975">
    <property type="entry name" value="EPS8_2nd"/>
    <property type="match status" value="1"/>
</dbReference>
<evidence type="ECO:0000256" key="3">
    <source>
        <dbReference type="PROSITE-ProRule" id="PRU00192"/>
    </source>
</evidence>
<dbReference type="SMART" id="SM00326">
    <property type="entry name" value="SH3"/>
    <property type="match status" value="1"/>
</dbReference>
<feature type="region of interest" description="Disordered" evidence="4">
    <location>
        <begin position="931"/>
        <end position="977"/>
    </location>
</feature>
<feature type="region of interest" description="Disordered" evidence="4">
    <location>
        <begin position="560"/>
        <end position="581"/>
    </location>
</feature>
<feature type="region of interest" description="Disordered" evidence="4">
    <location>
        <begin position="492"/>
        <end position="542"/>
    </location>
</feature>
<evidence type="ECO:0000256" key="4">
    <source>
        <dbReference type="SAM" id="MobiDB-lite"/>
    </source>
</evidence>
<keyword evidence="6" id="KW-0675">Receptor</keyword>
<dbReference type="InterPro" id="IPR001452">
    <property type="entry name" value="SH3_domain"/>
</dbReference>
<dbReference type="Gene3D" id="2.30.30.40">
    <property type="entry name" value="SH3 Domains"/>
    <property type="match status" value="1"/>
</dbReference>
<accession>A0A210PLG1</accession>
<feature type="region of interest" description="Disordered" evidence="4">
    <location>
        <begin position="656"/>
        <end position="834"/>
    </location>
</feature>
<dbReference type="InterPro" id="IPR011993">
    <property type="entry name" value="PH-like_dom_sf"/>
</dbReference>
<evidence type="ECO:0000313" key="7">
    <source>
        <dbReference type="Proteomes" id="UP000242188"/>
    </source>
</evidence>
<feature type="domain" description="SH3" evidence="5">
    <location>
        <begin position="592"/>
        <end position="651"/>
    </location>
</feature>
<dbReference type="Gene3D" id="2.30.29.30">
    <property type="entry name" value="Pleckstrin-homology domain (PH domain)/Phosphotyrosine-binding domain (PTB)"/>
    <property type="match status" value="1"/>
</dbReference>
<organism evidence="6 7">
    <name type="scientific">Mizuhopecten yessoensis</name>
    <name type="common">Japanese scallop</name>
    <name type="synonym">Patinopecten yessoensis</name>
    <dbReference type="NCBI Taxonomy" id="6573"/>
    <lineage>
        <taxon>Eukaryota</taxon>
        <taxon>Metazoa</taxon>
        <taxon>Spiralia</taxon>
        <taxon>Lophotrochozoa</taxon>
        <taxon>Mollusca</taxon>
        <taxon>Bivalvia</taxon>
        <taxon>Autobranchia</taxon>
        <taxon>Pteriomorphia</taxon>
        <taxon>Pectinida</taxon>
        <taxon>Pectinoidea</taxon>
        <taxon>Pectinidae</taxon>
        <taxon>Mizuhopecten</taxon>
    </lineage>
</organism>
<dbReference type="Pfam" id="PF08416">
    <property type="entry name" value="PTB"/>
    <property type="match status" value="1"/>
</dbReference>
<feature type="compositionally biased region" description="Basic and acidic residues" evidence="4">
    <location>
        <begin position="754"/>
        <end position="795"/>
    </location>
</feature>
<feature type="compositionally biased region" description="Basic and acidic residues" evidence="4">
    <location>
        <begin position="658"/>
        <end position="668"/>
    </location>
</feature>
<comment type="caution">
    <text evidence="6">The sequence shown here is derived from an EMBL/GenBank/DDBJ whole genome shotgun (WGS) entry which is preliminary data.</text>
</comment>
<evidence type="ECO:0000259" key="5">
    <source>
        <dbReference type="PROSITE" id="PS50002"/>
    </source>
</evidence>
<dbReference type="InterPro" id="IPR013761">
    <property type="entry name" value="SAM/pointed_sf"/>
</dbReference>
<comment type="similarity">
    <text evidence="1">Belongs to the EPS8 family.</text>
</comment>
<dbReference type="Proteomes" id="UP000242188">
    <property type="component" value="Unassembled WGS sequence"/>
</dbReference>
<feature type="compositionally biased region" description="Low complexity" evidence="4">
    <location>
        <begin position="738"/>
        <end position="752"/>
    </location>
</feature>
<keyword evidence="6" id="KW-0808">Transferase</keyword>
<gene>
    <name evidence="6" type="ORF">KP79_PYT18384</name>
</gene>
<dbReference type="Pfam" id="PF00018">
    <property type="entry name" value="SH3_1"/>
    <property type="match status" value="1"/>
</dbReference>
<dbReference type="GO" id="GO:0007266">
    <property type="term" value="P:Rho protein signal transduction"/>
    <property type="evidence" value="ECO:0007669"/>
    <property type="project" value="TreeGrafter"/>
</dbReference>
<feature type="compositionally biased region" description="Pro residues" evidence="4">
    <location>
        <begin position="796"/>
        <end position="808"/>
    </location>
</feature>
<keyword evidence="2 3" id="KW-0728">SH3 domain</keyword>
<feature type="compositionally biased region" description="Basic and acidic residues" evidence="4">
    <location>
        <begin position="507"/>
        <end position="518"/>
    </location>
</feature>
<dbReference type="OrthoDB" id="4680325at2759"/>
<proteinExistence type="inferred from homology"/>
<dbReference type="SUPFAM" id="SSF50729">
    <property type="entry name" value="PH domain-like"/>
    <property type="match status" value="1"/>
</dbReference>
<evidence type="ECO:0000256" key="1">
    <source>
        <dbReference type="ARBA" id="ARBA00006197"/>
    </source>
</evidence>
<dbReference type="GO" id="GO:0035023">
    <property type="term" value="P:regulation of Rho protein signal transduction"/>
    <property type="evidence" value="ECO:0007669"/>
    <property type="project" value="TreeGrafter"/>
</dbReference>
<dbReference type="STRING" id="6573.A0A210PLG1"/>
<dbReference type="Pfam" id="PF18016">
    <property type="entry name" value="SAM_3"/>
    <property type="match status" value="1"/>
</dbReference>
<name>A0A210PLG1_MIZYE</name>
<feature type="compositionally biased region" description="Acidic residues" evidence="4">
    <location>
        <begin position="958"/>
        <end position="968"/>
    </location>
</feature>
<dbReference type="GO" id="GO:0005886">
    <property type="term" value="C:plasma membrane"/>
    <property type="evidence" value="ECO:0007669"/>
    <property type="project" value="TreeGrafter"/>
</dbReference>
<feature type="region of interest" description="Disordered" evidence="4">
    <location>
        <begin position="317"/>
        <end position="338"/>
    </location>
</feature>
<feature type="region of interest" description="Disordered" evidence="4">
    <location>
        <begin position="224"/>
        <end position="277"/>
    </location>
</feature>
<dbReference type="InterPro" id="IPR036028">
    <property type="entry name" value="SH3-like_dom_sf"/>
</dbReference>